<evidence type="ECO:0000259" key="1">
    <source>
        <dbReference type="PROSITE" id="PS50097"/>
    </source>
</evidence>
<dbReference type="AlphaFoldDB" id="A0A6A6ZQD3"/>
<dbReference type="PANTHER" id="PTHR47843:SF5">
    <property type="entry name" value="BTB_POZ DOMAIN PROTEIN"/>
    <property type="match status" value="1"/>
</dbReference>
<dbReference type="InterPro" id="IPR000210">
    <property type="entry name" value="BTB/POZ_dom"/>
</dbReference>
<evidence type="ECO:0000313" key="2">
    <source>
        <dbReference type="EMBL" id="KAF2823006.1"/>
    </source>
</evidence>
<keyword evidence="3" id="KW-1185">Reference proteome</keyword>
<proteinExistence type="predicted"/>
<evidence type="ECO:0000313" key="3">
    <source>
        <dbReference type="Proteomes" id="UP000799424"/>
    </source>
</evidence>
<organism evidence="2 3">
    <name type="scientific">Ophiobolus disseminans</name>
    <dbReference type="NCBI Taxonomy" id="1469910"/>
    <lineage>
        <taxon>Eukaryota</taxon>
        <taxon>Fungi</taxon>
        <taxon>Dikarya</taxon>
        <taxon>Ascomycota</taxon>
        <taxon>Pezizomycotina</taxon>
        <taxon>Dothideomycetes</taxon>
        <taxon>Pleosporomycetidae</taxon>
        <taxon>Pleosporales</taxon>
        <taxon>Pleosporineae</taxon>
        <taxon>Phaeosphaeriaceae</taxon>
        <taxon>Ophiobolus</taxon>
    </lineage>
</organism>
<accession>A0A6A6ZQD3</accession>
<sequence>MAHKSILRENSPYFQRMFSFPGKEVTENKVEIKHADPRIMYWVLEFMYTGAYAPPDGTTVSTEYCNHDRASYKYATASAGGILKKKCPCAGKTTSPNHLLAHIHVYSIADYFGMRTLMAFAQQKVVEVLHVHWQDDKLQLKNALEKAFSNTPEYNRGLRQVLIDVLKAHPGLWVDDGDVRSWLDAHLRVREEVDYA</sequence>
<reference evidence="2" key="1">
    <citation type="journal article" date="2020" name="Stud. Mycol.">
        <title>101 Dothideomycetes genomes: a test case for predicting lifestyles and emergence of pathogens.</title>
        <authorList>
            <person name="Haridas S."/>
            <person name="Albert R."/>
            <person name="Binder M."/>
            <person name="Bloem J."/>
            <person name="Labutti K."/>
            <person name="Salamov A."/>
            <person name="Andreopoulos B."/>
            <person name="Baker S."/>
            <person name="Barry K."/>
            <person name="Bills G."/>
            <person name="Bluhm B."/>
            <person name="Cannon C."/>
            <person name="Castanera R."/>
            <person name="Culley D."/>
            <person name="Daum C."/>
            <person name="Ezra D."/>
            <person name="Gonzalez J."/>
            <person name="Henrissat B."/>
            <person name="Kuo A."/>
            <person name="Liang C."/>
            <person name="Lipzen A."/>
            <person name="Lutzoni F."/>
            <person name="Magnuson J."/>
            <person name="Mondo S."/>
            <person name="Nolan M."/>
            <person name="Ohm R."/>
            <person name="Pangilinan J."/>
            <person name="Park H.-J."/>
            <person name="Ramirez L."/>
            <person name="Alfaro M."/>
            <person name="Sun H."/>
            <person name="Tritt A."/>
            <person name="Yoshinaga Y."/>
            <person name="Zwiers L.-H."/>
            <person name="Turgeon B."/>
            <person name="Goodwin S."/>
            <person name="Spatafora J."/>
            <person name="Crous P."/>
            <person name="Grigoriev I."/>
        </authorList>
    </citation>
    <scope>NUCLEOTIDE SEQUENCE</scope>
    <source>
        <strain evidence="2">CBS 113818</strain>
    </source>
</reference>
<dbReference type="Pfam" id="PF00651">
    <property type="entry name" value="BTB"/>
    <property type="match status" value="1"/>
</dbReference>
<dbReference type="PANTHER" id="PTHR47843">
    <property type="entry name" value="BTB DOMAIN-CONTAINING PROTEIN-RELATED"/>
    <property type="match status" value="1"/>
</dbReference>
<feature type="domain" description="BTB" evidence="1">
    <location>
        <begin position="1"/>
        <end position="56"/>
    </location>
</feature>
<dbReference type="CDD" id="cd18186">
    <property type="entry name" value="BTB_POZ_ZBTB_KLHL-like"/>
    <property type="match status" value="1"/>
</dbReference>
<dbReference type="Proteomes" id="UP000799424">
    <property type="component" value="Unassembled WGS sequence"/>
</dbReference>
<protein>
    <recommendedName>
        <fullName evidence="1">BTB domain-containing protein</fullName>
    </recommendedName>
</protein>
<dbReference type="SUPFAM" id="SSF54695">
    <property type="entry name" value="POZ domain"/>
    <property type="match status" value="1"/>
</dbReference>
<gene>
    <name evidence="2" type="ORF">CC86DRAFT_75073</name>
</gene>
<name>A0A6A6ZQD3_9PLEO</name>
<dbReference type="EMBL" id="MU006233">
    <property type="protein sequence ID" value="KAF2823006.1"/>
    <property type="molecule type" value="Genomic_DNA"/>
</dbReference>
<dbReference type="Gene3D" id="3.30.710.10">
    <property type="entry name" value="Potassium Channel Kv1.1, Chain A"/>
    <property type="match status" value="1"/>
</dbReference>
<dbReference type="OrthoDB" id="6359816at2759"/>
<dbReference type="PROSITE" id="PS50097">
    <property type="entry name" value="BTB"/>
    <property type="match status" value="1"/>
</dbReference>
<dbReference type="InterPro" id="IPR011333">
    <property type="entry name" value="SKP1/BTB/POZ_sf"/>
</dbReference>